<sequence>MPDCIHRNPTLQVISMPKKDKMNMIMEVVRQSNMIKPKNYKSEQNFGNQRFDRDKYNSLMKKSIYDLRLKRAQKQLKNKDPLQKLNFRQQSEEIETLIDIIKRSGNFEEKGVRIPMVHVPLPREFFELKPIIPLKSDRKTSKETHRTSTKLVTKHPEFNRFPPKKSFEQNINKQPPQSSSSEFLPYDTYLDPLPEKKNETSISKTKLKQRSRSDEWLTFSTKVVKPKLNKSALTSELLSNFDKPTTSLSKMDVSTSTNDLEEYKDSKTSLARTSTGKSDKSTQMVEQLKDDKSAHPEIIGEEFELLTLTPERDLSATIKSDKDGENEVMKVKYLEPETDKTKKEPEPFKSRTLREMSTICSEYDSKNIESSQSFDMILGDDELSELNELTELQIIENSWTIIDPMIDPIGDSERVSLMKLSHKNRGSPRSDKLSGRADGQYEDISVLSSKSSRAQPRELNGSEVKSERTRNIKYLDSPIEPKLTQDRKFSEKKDVYKGVGEDKEPVGSDPGHTFQNDEFGRLRTVSKEDELYNSKSEDPLEANKEGKTKKDKSEMGERKRSKSKSRKKSRKILPDVKLSEYKGFYVVHTTNDWTFS</sequence>
<dbReference type="OMA" id="IIENSWT"/>
<dbReference type="EMBL" id="CR940353">
    <property type="protein sequence ID" value="CAI76381.1"/>
    <property type="molecule type" value="Genomic_DNA"/>
</dbReference>
<feature type="compositionally biased region" description="Basic and acidic residues" evidence="1">
    <location>
        <begin position="518"/>
        <end position="558"/>
    </location>
</feature>
<name>Q4U9X2_THEAN</name>
<gene>
    <name evidence="2" type="ORF">TA07920</name>
</gene>
<feature type="compositionally biased region" description="Basic residues" evidence="1">
    <location>
        <begin position="559"/>
        <end position="571"/>
    </location>
</feature>
<protein>
    <submittedName>
        <fullName evidence="2">Uncharacterized protein</fullName>
    </submittedName>
</protein>
<reference evidence="2 3" key="1">
    <citation type="journal article" date="2005" name="Science">
        <title>Genome of the host-cell transforming parasite Theileria annulata compared with T. parva.</title>
        <authorList>
            <person name="Pain A."/>
            <person name="Renauld H."/>
            <person name="Berriman M."/>
            <person name="Murphy L."/>
            <person name="Yeats C.A."/>
            <person name="Weir W."/>
            <person name="Kerhornou A."/>
            <person name="Aslett M."/>
            <person name="Bishop R."/>
            <person name="Bouchier C."/>
            <person name="Cochet M."/>
            <person name="Coulson R.M.R."/>
            <person name="Cronin A."/>
            <person name="de Villiers E.P."/>
            <person name="Fraser A."/>
            <person name="Fosker N."/>
            <person name="Gardner M."/>
            <person name="Goble A."/>
            <person name="Griffiths-Jones S."/>
            <person name="Harris D.E."/>
            <person name="Katzer F."/>
            <person name="Larke N."/>
            <person name="Lord A."/>
            <person name="Maser P."/>
            <person name="McKellar S."/>
            <person name="Mooney P."/>
            <person name="Morton F."/>
            <person name="Nene V."/>
            <person name="O'Neil S."/>
            <person name="Price C."/>
            <person name="Quail M.A."/>
            <person name="Rabbinowitsch E."/>
            <person name="Rawlings N.D."/>
            <person name="Rutter S."/>
            <person name="Saunders D."/>
            <person name="Seeger K."/>
            <person name="Shah T."/>
            <person name="Squares R."/>
            <person name="Squares S."/>
            <person name="Tivey A."/>
            <person name="Walker A.R."/>
            <person name="Woodward J."/>
            <person name="Dobbelaere D.A.E."/>
            <person name="Langsley G."/>
            <person name="Rajandream M.A."/>
            <person name="McKeever D."/>
            <person name="Shiels B."/>
            <person name="Tait A."/>
            <person name="Barrell B.G."/>
            <person name="Hall N."/>
        </authorList>
    </citation>
    <scope>NUCLEOTIDE SEQUENCE [LARGE SCALE GENOMIC DNA]</scope>
    <source>
        <strain evidence="3">Ankara</strain>
    </source>
</reference>
<feature type="compositionally biased region" description="Polar residues" evidence="1">
    <location>
        <begin position="268"/>
        <end position="284"/>
    </location>
</feature>
<dbReference type="GeneID" id="3862958"/>
<dbReference type="AlphaFoldDB" id="Q4U9X2"/>
<feature type="compositionally biased region" description="Polar residues" evidence="1">
    <location>
        <begin position="168"/>
        <end position="182"/>
    </location>
</feature>
<feature type="region of interest" description="Disordered" evidence="1">
    <location>
        <begin position="243"/>
        <end position="284"/>
    </location>
</feature>
<evidence type="ECO:0000313" key="2">
    <source>
        <dbReference type="EMBL" id="CAI76381.1"/>
    </source>
</evidence>
<keyword evidence="3" id="KW-1185">Reference proteome</keyword>
<feature type="region of interest" description="Disordered" evidence="1">
    <location>
        <begin position="156"/>
        <end position="185"/>
    </location>
</feature>
<organism evidence="2 3">
    <name type="scientific">Theileria annulata</name>
    <dbReference type="NCBI Taxonomy" id="5874"/>
    <lineage>
        <taxon>Eukaryota</taxon>
        <taxon>Sar</taxon>
        <taxon>Alveolata</taxon>
        <taxon>Apicomplexa</taxon>
        <taxon>Aconoidasida</taxon>
        <taxon>Piroplasmida</taxon>
        <taxon>Theileriidae</taxon>
        <taxon>Theileria</taxon>
    </lineage>
</organism>
<proteinExistence type="predicted"/>
<dbReference type="OrthoDB" id="10406914at2759"/>
<evidence type="ECO:0000313" key="3">
    <source>
        <dbReference type="Proteomes" id="UP000001950"/>
    </source>
</evidence>
<feature type="compositionally biased region" description="Polar residues" evidence="1">
    <location>
        <begin position="243"/>
        <end position="258"/>
    </location>
</feature>
<feature type="compositionally biased region" description="Basic and acidic residues" evidence="1">
    <location>
        <begin position="483"/>
        <end position="506"/>
    </location>
</feature>
<dbReference type="RefSeq" id="XP_953006.1">
    <property type="nucleotide sequence ID" value="XM_947913.1"/>
</dbReference>
<feature type="region of interest" description="Disordered" evidence="1">
    <location>
        <begin position="445"/>
        <end position="572"/>
    </location>
</feature>
<dbReference type="eggNOG" id="ENOG502TN22">
    <property type="taxonomic scope" value="Eukaryota"/>
</dbReference>
<dbReference type="KEGG" id="tan:TA07920"/>
<dbReference type="InParanoid" id="Q4U9X2"/>
<evidence type="ECO:0000256" key="1">
    <source>
        <dbReference type="SAM" id="MobiDB-lite"/>
    </source>
</evidence>
<dbReference type="VEuPathDB" id="PiroplasmaDB:TA07920"/>
<accession>Q4U9X2</accession>
<dbReference type="Proteomes" id="UP000001950">
    <property type="component" value="Chromosome 4"/>
</dbReference>